<dbReference type="GO" id="GO:0071818">
    <property type="term" value="C:BAT3 complex"/>
    <property type="evidence" value="ECO:0007669"/>
    <property type="project" value="TreeGrafter"/>
</dbReference>
<dbReference type="EMBL" id="JASPKY010000006">
    <property type="protein sequence ID" value="KAK9754712.1"/>
    <property type="molecule type" value="Genomic_DNA"/>
</dbReference>
<dbReference type="PANTHER" id="PTHR46555">
    <property type="entry name" value="UBIQUITIN-LIKE PROTEIN 4A"/>
    <property type="match status" value="1"/>
</dbReference>
<dbReference type="SUPFAM" id="SSF54236">
    <property type="entry name" value="Ubiquitin-like"/>
    <property type="match status" value="1"/>
</dbReference>
<evidence type="ECO:0000256" key="2">
    <source>
        <dbReference type="ARBA" id="ARBA00022490"/>
    </source>
</evidence>
<dbReference type="Gene3D" id="3.10.20.90">
    <property type="entry name" value="Phosphatidylinositol 3-kinase Catalytic Subunit, Chain A, domain 1"/>
    <property type="match status" value="1"/>
</dbReference>
<dbReference type="AlphaFoldDB" id="A0AAW1NCQ5"/>
<dbReference type="InterPro" id="IPR000626">
    <property type="entry name" value="Ubiquitin-like_dom"/>
</dbReference>
<evidence type="ECO:0000256" key="1">
    <source>
        <dbReference type="ARBA" id="ARBA00004514"/>
    </source>
</evidence>
<proteinExistence type="predicted"/>
<evidence type="ECO:0000313" key="5">
    <source>
        <dbReference type="Proteomes" id="UP001458880"/>
    </source>
</evidence>
<sequence length="131" mass="15005">MKIFIKVLRGDGCTMDVEKTTKIIDIKKQIEGNLKVPVAQQTLVLLGKTLLDENTIGFYPKIKDGTKLHLVIKKPESLNAVLTRFLRSYYSEEQTKLIMDQFMKDFQTKVNSLSLDDLERIATSYLSDESM</sequence>
<dbReference type="PANTHER" id="PTHR46555:SF1">
    <property type="entry name" value="UBIQUITIN-LIKE PROTEIN 4A"/>
    <property type="match status" value="1"/>
</dbReference>
<gene>
    <name evidence="4" type="ORF">QE152_g1173</name>
</gene>
<protein>
    <submittedName>
        <fullName evidence="4">Ubiquitin family</fullName>
    </submittedName>
</protein>
<keyword evidence="2" id="KW-0963">Cytoplasm</keyword>
<organism evidence="4 5">
    <name type="scientific">Popillia japonica</name>
    <name type="common">Japanese beetle</name>
    <dbReference type="NCBI Taxonomy" id="7064"/>
    <lineage>
        <taxon>Eukaryota</taxon>
        <taxon>Metazoa</taxon>
        <taxon>Ecdysozoa</taxon>
        <taxon>Arthropoda</taxon>
        <taxon>Hexapoda</taxon>
        <taxon>Insecta</taxon>
        <taxon>Pterygota</taxon>
        <taxon>Neoptera</taxon>
        <taxon>Endopterygota</taxon>
        <taxon>Coleoptera</taxon>
        <taxon>Polyphaga</taxon>
        <taxon>Scarabaeiformia</taxon>
        <taxon>Scarabaeidae</taxon>
        <taxon>Rutelinae</taxon>
        <taxon>Popillia</taxon>
    </lineage>
</organism>
<dbReference type="Pfam" id="PF00240">
    <property type="entry name" value="ubiquitin"/>
    <property type="match status" value="1"/>
</dbReference>
<dbReference type="InterPro" id="IPR047154">
    <property type="entry name" value="UBL4A-like"/>
</dbReference>
<dbReference type="SMART" id="SM00213">
    <property type="entry name" value="UBQ"/>
    <property type="match status" value="1"/>
</dbReference>
<evidence type="ECO:0000259" key="3">
    <source>
        <dbReference type="PROSITE" id="PS50053"/>
    </source>
</evidence>
<evidence type="ECO:0000313" key="4">
    <source>
        <dbReference type="EMBL" id="KAK9754712.1"/>
    </source>
</evidence>
<comment type="subcellular location">
    <subcellularLocation>
        <location evidence="1">Cytoplasm</location>
        <location evidence="1">Cytosol</location>
    </subcellularLocation>
</comment>
<dbReference type="Proteomes" id="UP001458880">
    <property type="component" value="Unassembled WGS sequence"/>
</dbReference>
<feature type="domain" description="Ubiquitin-like" evidence="3">
    <location>
        <begin position="1"/>
        <end position="77"/>
    </location>
</feature>
<dbReference type="GO" id="GO:0006620">
    <property type="term" value="P:post-translational protein targeting to endoplasmic reticulum membrane"/>
    <property type="evidence" value="ECO:0007669"/>
    <property type="project" value="InterPro"/>
</dbReference>
<keyword evidence="5" id="KW-1185">Reference proteome</keyword>
<dbReference type="GO" id="GO:0051087">
    <property type="term" value="F:protein-folding chaperone binding"/>
    <property type="evidence" value="ECO:0007669"/>
    <property type="project" value="TreeGrafter"/>
</dbReference>
<name>A0AAW1NCQ5_POPJA</name>
<accession>A0AAW1NCQ5</accession>
<comment type="caution">
    <text evidence="4">The sequence shown here is derived from an EMBL/GenBank/DDBJ whole genome shotgun (WGS) entry which is preliminary data.</text>
</comment>
<dbReference type="GO" id="GO:0071816">
    <property type="term" value="P:tail-anchored membrane protein insertion into ER membrane"/>
    <property type="evidence" value="ECO:0007669"/>
    <property type="project" value="TreeGrafter"/>
</dbReference>
<dbReference type="PROSITE" id="PS50053">
    <property type="entry name" value="UBIQUITIN_2"/>
    <property type="match status" value="1"/>
</dbReference>
<reference evidence="4 5" key="1">
    <citation type="journal article" date="2024" name="BMC Genomics">
        <title>De novo assembly and annotation of Popillia japonica's genome with initial clues to its potential as an invasive pest.</title>
        <authorList>
            <person name="Cucini C."/>
            <person name="Boschi S."/>
            <person name="Funari R."/>
            <person name="Cardaioli E."/>
            <person name="Iannotti N."/>
            <person name="Marturano G."/>
            <person name="Paoli F."/>
            <person name="Bruttini M."/>
            <person name="Carapelli A."/>
            <person name="Frati F."/>
            <person name="Nardi F."/>
        </authorList>
    </citation>
    <scope>NUCLEOTIDE SEQUENCE [LARGE SCALE GENOMIC DNA]</scope>
    <source>
        <strain evidence="4">DMR45628</strain>
    </source>
</reference>
<dbReference type="InterPro" id="IPR029071">
    <property type="entry name" value="Ubiquitin-like_domsf"/>
</dbReference>